<gene>
    <name evidence="2" type="ORF">A2538_03575</name>
</gene>
<comment type="caution">
    <text evidence="2">The sequence shown here is derived from an EMBL/GenBank/DDBJ whole genome shotgun (WGS) entry which is preliminary data.</text>
</comment>
<dbReference type="Gene3D" id="3.40.50.150">
    <property type="entry name" value="Vaccinia Virus protein VP39"/>
    <property type="match status" value="1"/>
</dbReference>
<evidence type="ECO:0000259" key="1">
    <source>
        <dbReference type="Pfam" id="PF08241"/>
    </source>
</evidence>
<dbReference type="GO" id="GO:0008757">
    <property type="term" value="F:S-adenosylmethionine-dependent methyltransferase activity"/>
    <property type="evidence" value="ECO:0007669"/>
    <property type="project" value="InterPro"/>
</dbReference>
<evidence type="ECO:0000313" key="2">
    <source>
        <dbReference type="EMBL" id="OGH93921.1"/>
    </source>
</evidence>
<name>A0A1F6PCN8_9BACT</name>
<protein>
    <recommendedName>
        <fullName evidence="1">Methyltransferase type 11 domain-containing protein</fullName>
    </recommendedName>
</protein>
<dbReference type="STRING" id="1798709.A2538_03575"/>
<dbReference type="SUPFAM" id="SSF53335">
    <property type="entry name" value="S-adenosyl-L-methionine-dependent methyltransferases"/>
    <property type="match status" value="1"/>
</dbReference>
<dbReference type="AlphaFoldDB" id="A0A1F6PCN8"/>
<accession>A0A1F6PCN8</accession>
<dbReference type="Proteomes" id="UP000178254">
    <property type="component" value="Unassembled WGS sequence"/>
</dbReference>
<dbReference type="InterPro" id="IPR029063">
    <property type="entry name" value="SAM-dependent_MTases_sf"/>
</dbReference>
<reference evidence="2 3" key="1">
    <citation type="journal article" date="2016" name="Nat. Commun.">
        <title>Thousands of microbial genomes shed light on interconnected biogeochemical processes in an aquifer system.</title>
        <authorList>
            <person name="Anantharaman K."/>
            <person name="Brown C.T."/>
            <person name="Hug L.A."/>
            <person name="Sharon I."/>
            <person name="Castelle C.J."/>
            <person name="Probst A.J."/>
            <person name="Thomas B.C."/>
            <person name="Singh A."/>
            <person name="Wilkins M.J."/>
            <person name="Karaoz U."/>
            <person name="Brodie E.L."/>
            <person name="Williams K.H."/>
            <person name="Hubbard S.S."/>
            <person name="Banfield J.F."/>
        </authorList>
    </citation>
    <scope>NUCLEOTIDE SEQUENCE [LARGE SCALE GENOMIC DNA]</scope>
</reference>
<evidence type="ECO:0000313" key="3">
    <source>
        <dbReference type="Proteomes" id="UP000178254"/>
    </source>
</evidence>
<feature type="domain" description="Methyltransferase type 11" evidence="1">
    <location>
        <begin position="135"/>
        <end position="267"/>
    </location>
</feature>
<proteinExistence type="predicted"/>
<dbReference type="Pfam" id="PF08241">
    <property type="entry name" value="Methyltransf_11"/>
    <property type="match status" value="1"/>
</dbReference>
<organism evidence="2 3">
    <name type="scientific">Candidatus Magasanikbacteria bacterium RIFOXYD2_FULL_41_14</name>
    <dbReference type="NCBI Taxonomy" id="1798709"/>
    <lineage>
        <taxon>Bacteria</taxon>
        <taxon>Candidatus Magasanikiibacteriota</taxon>
    </lineage>
</organism>
<dbReference type="InterPro" id="IPR013216">
    <property type="entry name" value="Methyltransf_11"/>
</dbReference>
<sequence>MLSRKRPNAETSFEQGGIVRQIVDQIDKEKQKTALIDISPNPESRELFYRVLAEIEVELDKASPDRTYLNKIIRDLRRNFFGSVNNSPSLNGLIFDVSGSDITLDLHEGILDSLKDRLQAVSVSSGFNMGALPIVDLGCGMHNYVPYSVLKEKFPDSKLVGVDLDPANIIYRKLVAKGLPPQKLGFVVPQWAHVANRPDDVLLDSYVCAQLEQLPFPDNYSGFMVIESALEDAFEVDDYGNPDLSHVRTHVPSVFSEINRVLAEGGCLDDSSMSFGADTSFFRKVDGKLIPWRK</sequence>
<dbReference type="EMBL" id="MFRE01000015">
    <property type="protein sequence ID" value="OGH93921.1"/>
    <property type="molecule type" value="Genomic_DNA"/>
</dbReference>